<keyword evidence="2" id="KW-1185">Reference proteome</keyword>
<dbReference type="EMBL" id="BGPR01000247">
    <property type="protein sequence ID" value="GBM07805.1"/>
    <property type="molecule type" value="Genomic_DNA"/>
</dbReference>
<organism evidence="1 2">
    <name type="scientific">Araneus ventricosus</name>
    <name type="common">Orbweaver spider</name>
    <name type="synonym">Epeira ventricosa</name>
    <dbReference type="NCBI Taxonomy" id="182803"/>
    <lineage>
        <taxon>Eukaryota</taxon>
        <taxon>Metazoa</taxon>
        <taxon>Ecdysozoa</taxon>
        <taxon>Arthropoda</taxon>
        <taxon>Chelicerata</taxon>
        <taxon>Arachnida</taxon>
        <taxon>Araneae</taxon>
        <taxon>Araneomorphae</taxon>
        <taxon>Entelegynae</taxon>
        <taxon>Araneoidea</taxon>
        <taxon>Araneidae</taxon>
        <taxon>Araneus</taxon>
    </lineage>
</organism>
<dbReference type="AlphaFoldDB" id="A0A4Y2CWY4"/>
<comment type="caution">
    <text evidence="1">The sequence shown here is derived from an EMBL/GenBank/DDBJ whole genome shotgun (WGS) entry which is preliminary data.</text>
</comment>
<dbReference type="Proteomes" id="UP000499080">
    <property type="component" value="Unassembled WGS sequence"/>
</dbReference>
<evidence type="ECO:0000313" key="2">
    <source>
        <dbReference type="Proteomes" id="UP000499080"/>
    </source>
</evidence>
<evidence type="ECO:0000313" key="1">
    <source>
        <dbReference type="EMBL" id="GBM07805.1"/>
    </source>
</evidence>
<gene>
    <name evidence="1" type="ORF">AVEN_33092_1</name>
</gene>
<sequence>MKLVQSWKSPLCIIITANGVTPVLPKHPGTLNDSLCNSSRTEAGVLMAITRHGSTRLEGGSYYLWRRGNSTSIIIIPQRGARTRLLILRLLIHILVVPPDGICIIRRILLS</sequence>
<name>A0A4Y2CWY4_ARAVE</name>
<proteinExistence type="predicted"/>
<accession>A0A4Y2CWY4</accession>
<protein>
    <submittedName>
        <fullName evidence="1">Uncharacterized protein</fullName>
    </submittedName>
</protein>
<reference evidence="1 2" key="1">
    <citation type="journal article" date="2019" name="Sci. Rep.">
        <title>Orb-weaving spider Araneus ventricosus genome elucidates the spidroin gene catalogue.</title>
        <authorList>
            <person name="Kono N."/>
            <person name="Nakamura H."/>
            <person name="Ohtoshi R."/>
            <person name="Moran D.A.P."/>
            <person name="Shinohara A."/>
            <person name="Yoshida Y."/>
            <person name="Fujiwara M."/>
            <person name="Mori M."/>
            <person name="Tomita M."/>
            <person name="Arakawa K."/>
        </authorList>
    </citation>
    <scope>NUCLEOTIDE SEQUENCE [LARGE SCALE GENOMIC DNA]</scope>
</reference>